<dbReference type="InterPro" id="IPR036397">
    <property type="entry name" value="RNaseH_sf"/>
</dbReference>
<dbReference type="Proteomes" id="UP000032046">
    <property type="component" value="Unassembled WGS sequence"/>
</dbReference>
<name>A0A0D0I474_9BACT</name>
<dbReference type="RefSeq" id="WP_042519727.1">
    <property type="nucleotide sequence ID" value="NZ_JXQK01000067.1"/>
</dbReference>
<evidence type="ECO:0000313" key="3">
    <source>
        <dbReference type="Proteomes" id="UP000032046"/>
    </source>
</evidence>
<protein>
    <submittedName>
        <fullName evidence="2">Ribonuclease H</fullName>
    </submittedName>
</protein>
<feature type="region of interest" description="Disordered" evidence="1">
    <location>
        <begin position="87"/>
        <end position="112"/>
    </location>
</feature>
<proteinExistence type="predicted"/>
<evidence type="ECO:0000313" key="2">
    <source>
        <dbReference type="EMBL" id="KIP61340.1"/>
    </source>
</evidence>
<dbReference type="EMBL" id="JXQK01000067">
    <property type="protein sequence ID" value="KIP61340.1"/>
    <property type="molecule type" value="Genomic_DNA"/>
</dbReference>
<dbReference type="Gene3D" id="3.30.420.10">
    <property type="entry name" value="Ribonuclease H-like superfamily/Ribonuclease H"/>
    <property type="match status" value="1"/>
</dbReference>
<accession>A0A0D0I474</accession>
<sequence length="172" mass="19244">MTQDTSTYYVWIGGSCDYGHKERAGGAAVVIENNGSIISRDVISDLHTTEFRMMLTLMIKVMQEIPEGSDIVFLTNAAYIQNFDKAPTSKSANRTKSESKDANSLAISAEPQGRKARANSDLILQCIEEKKRHKSVGVKIVQYHKSPLLIETHNMATEAMAKIRKEFHQKLQ</sequence>
<gene>
    <name evidence="2" type="ORF">ST44_09725</name>
</gene>
<evidence type="ECO:0000256" key="1">
    <source>
        <dbReference type="SAM" id="MobiDB-lite"/>
    </source>
</evidence>
<reference evidence="2 3" key="1">
    <citation type="submission" date="2015-01" db="EMBL/GenBank/DDBJ databases">
        <title>Comparative genomics of non-oral Prevotella species.</title>
        <authorList>
            <person name="Accetto T."/>
            <person name="Nograsek B."/>
            <person name="Avgustin G."/>
        </authorList>
    </citation>
    <scope>NUCLEOTIDE SEQUENCE [LARGE SCALE GENOMIC DNA]</scope>
    <source>
        <strain evidence="2 3">P5-119</strain>
    </source>
</reference>
<dbReference type="GO" id="GO:0003676">
    <property type="term" value="F:nucleic acid binding"/>
    <property type="evidence" value="ECO:0007669"/>
    <property type="project" value="InterPro"/>
</dbReference>
<dbReference type="AlphaFoldDB" id="A0A0D0I474"/>
<organism evidence="2 3">
    <name type="scientific">Prevotella pectinovora</name>
    <dbReference type="NCBI Taxonomy" id="1602169"/>
    <lineage>
        <taxon>Bacteria</taxon>
        <taxon>Pseudomonadati</taxon>
        <taxon>Bacteroidota</taxon>
        <taxon>Bacteroidia</taxon>
        <taxon>Bacteroidales</taxon>
        <taxon>Prevotellaceae</taxon>
        <taxon>Prevotella</taxon>
    </lineage>
</organism>
<keyword evidence="3" id="KW-1185">Reference proteome</keyword>
<comment type="caution">
    <text evidence="2">The sequence shown here is derived from an EMBL/GenBank/DDBJ whole genome shotgun (WGS) entry which is preliminary data.</text>
</comment>